<evidence type="ECO:0000256" key="1">
    <source>
        <dbReference type="ARBA" id="ARBA00023013"/>
    </source>
</evidence>
<evidence type="ECO:0000256" key="3">
    <source>
        <dbReference type="SAM" id="MobiDB-lite"/>
    </source>
</evidence>
<evidence type="ECO:0000256" key="2">
    <source>
        <dbReference type="ARBA" id="ARBA00023306"/>
    </source>
</evidence>
<feature type="region of interest" description="Disordered" evidence="3">
    <location>
        <begin position="65"/>
        <end position="140"/>
    </location>
</feature>
<evidence type="ECO:0000313" key="6">
    <source>
        <dbReference type="Proteomes" id="UP000743370"/>
    </source>
</evidence>
<name>A0A8T0K525_PHAAN</name>
<dbReference type="GO" id="GO:0005634">
    <property type="term" value="C:nucleus"/>
    <property type="evidence" value="ECO:0007669"/>
    <property type="project" value="TreeGrafter"/>
</dbReference>
<dbReference type="PANTHER" id="PTHR33142">
    <property type="entry name" value="CYCLIN-DEPENDENT PROTEIN KINASE INHIBITOR SMR13"/>
    <property type="match status" value="1"/>
</dbReference>
<feature type="chain" id="PRO_5035832395" evidence="4">
    <location>
        <begin position="26"/>
        <end position="211"/>
    </location>
</feature>
<dbReference type="Proteomes" id="UP000743370">
    <property type="component" value="Unassembled WGS sequence"/>
</dbReference>
<dbReference type="InterPro" id="IPR040389">
    <property type="entry name" value="SMR"/>
</dbReference>
<keyword evidence="1" id="KW-0649">Protein kinase inhibitor</keyword>
<feature type="compositionally biased region" description="Basic residues" evidence="3">
    <location>
        <begin position="87"/>
        <end position="111"/>
    </location>
</feature>
<feature type="compositionally biased region" description="Low complexity" evidence="3">
    <location>
        <begin position="67"/>
        <end position="86"/>
    </location>
</feature>
<proteinExistence type="predicted"/>
<gene>
    <name evidence="5" type="ORF">HKW66_Vig0077850</name>
</gene>
<dbReference type="GO" id="GO:0032875">
    <property type="term" value="P:regulation of DNA endoreduplication"/>
    <property type="evidence" value="ECO:0007669"/>
    <property type="project" value="InterPro"/>
</dbReference>
<organism evidence="5 6">
    <name type="scientific">Phaseolus angularis</name>
    <name type="common">Azuki bean</name>
    <name type="synonym">Vigna angularis</name>
    <dbReference type="NCBI Taxonomy" id="3914"/>
    <lineage>
        <taxon>Eukaryota</taxon>
        <taxon>Viridiplantae</taxon>
        <taxon>Streptophyta</taxon>
        <taxon>Embryophyta</taxon>
        <taxon>Tracheophyta</taxon>
        <taxon>Spermatophyta</taxon>
        <taxon>Magnoliopsida</taxon>
        <taxon>eudicotyledons</taxon>
        <taxon>Gunneridae</taxon>
        <taxon>Pentapetalae</taxon>
        <taxon>rosids</taxon>
        <taxon>fabids</taxon>
        <taxon>Fabales</taxon>
        <taxon>Fabaceae</taxon>
        <taxon>Papilionoideae</taxon>
        <taxon>50 kb inversion clade</taxon>
        <taxon>NPAAA clade</taxon>
        <taxon>indigoferoid/millettioid clade</taxon>
        <taxon>Phaseoleae</taxon>
        <taxon>Vigna</taxon>
    </lineage>
</organism>
<dbReference type="AlphaFoldDB" id="A0A8T0K525"/>
<dbReference type="GO" id="GO:0004860">
    <property type="term" value="F:protein kinase inhibitor activity"/>
    <property type="evidence" value="ECO:0007669"/>
    <property type="project" value="UniProtKB-KW"/>
</dbReference>
<dbReference type="PANTHER" id="PTHR33142:SF8">
    <property type="entry name" value="CYCLIN-DEPENDENT PROTEIN KINASE INHIBITOR SMR9"/>
    <property type="match status" value="1"/>
</dbReference>
<feature type="compositionally biased region" description="Low complexity" evidence="3">
    <location>
        <begin position="125"/>
        <end position="134"/>
    </location>
</feature>
<keyword evidence="2" id="KW-0131">Cell cycle</keyword>
<evidence type="ECO:0000313" key="5">
    <source>
        <dbReference type="EMBL" id="KAG2394840.1"/>
    </source>
</evidence>
<feature type="signal peptide" evidence="4">
    <location>
        <begin position="1"/>
        <end position="25"/>
    </location>
</feature>
<accession>A0A8T0K525</accession>
<dbReference type="EMBL" id="JABFOF010000006">
    <property type="protein sequence ID" value="KAG2394840.1"/>
    <property type="molecule type" value="Genomic_DNA"/>
</dbReference>
<keyword evidence="4" id="KW-0732">Signal</keyword>
<reference evidence="5 6" key="1">
    <citation type="submission" date="2020-05" db="EMBL/GenBank/DDBJ databases">
        <title>Vigna angularis (adzuki bean) Var. LongXiaoDou No. 4 denovo assembly.</title>
        <authorList>
            <person name="Xiang H."/>
        </authorList>
    </citation>
    <scope>NUCLEOTIDE SEQUENCE [LARGE SCALE GENOMIC DNA]</scope>
    <source>
        <tissue evidence="5">Leaf</tissue>
    </source>
</reference>
<evidence type="ECO:0000256" key="4">
    <source>
        <dbReference type="SAM" id="SignalP"/>
    </source>
</evidence>
<comment type="caution">
    <text evidence="5">The sequence shown here is derived from an EMBL/GenBank/DDBJ whole genome shotgun (WGS) entry which is preliminary data.</text>
</comment>
<sequence length="211" mass="23459">MPKWVFKKRLMSLLRNLVLKIPCSTLLSLAISDKFVPSKCLVCDPALVPALNKLFPPCLKKMAPSGRTATAATSTRTSSKTNTTTTTRRRTRQQRRTAQFKKKQQQHTKSNKKQETELVPTVLPSSCSSISSQDSSKEVDMQGSEVIDVSLSPCSTPKGQKFRIPEISTCPPAPKKPRVLSNCSLRRSPLSFFVPPDLEHFFLVALRDVSV</sequence>
<protein>
    <submittedName>
        <fullName evidence="5">Cyclin-dependent protein</fullName>
    </submittedName>
</protein>